<dbReference type="HOGENOM" id="CLU_995418_0_0_1"/>
<dbReference type="EMBL" id="FR824085">
    <property type="protein sequence ID" value="CCA17767.1"/>
    <property type="molecule type" value="Genomic_DNA"/>
</dbReference>
<reference evidence="1" key="2">
    <citation type="submission" date="2011-02" db="EMBL/GenBank/DDBJ databases">
        <authorList>
            <person name="MacLean D."/>
        </authorList>
    </citation>
    <scope>NUCLEOTIDE SEQUENCE</scope>
</reference>
<sequence>MVNATFTLHESAVQSRMRSESALESEYRESERKAITDVTSFEKNPRKSQCVRFSCAHLIEFEPTIHCDGVASDGVPIGMSNKVRCQARYSIDLWEHQRQWSRVTRQNFMENGYLEPEERISILFEAGFSEEEIDEKMEETNRYNEDRLETNEYDMRYQRYSYSTPDSENETFSKVEFDFDQSEAIHSCYKTQENDVTQNVTPIDFYSNFERMRVYDSIRISGEEDSFQFSPRDVMGIFATKSFELECSNPDAKDRIASQSCTMSYPINIQNQDVAIVVAV</sequence>
<proteinExistence type="predicted"/>
<name>F0W9F3_9STRA</name>
<gene>
    <name evidence="1" type="primary">AlNc14C40G3412</name>
    <name evidence="1" type="ORF">ALNC14_039100</name>
</gene>
<evidence type="ECO:0000313" key="1">
    <source>
        <dbReference type="EMBL" id="CCA17767.1"/>
    </source>
</evidence>
<accession>F0W9F3</accession>
<reference evidence="1" key="1">
    <citation type="journal article" date="2011" name="PLoS Biol.">
        <title>Gene gain and loss during evolution of obligate parasitism in the white rust pathogen of Arabidopsis thaliana.</title>
        <authorList>
            <person name="Kemen E."/>
            <person name="Gardiner A."/>
            <person name="Schultz-Larsen T."/>
            <person name="Kemen A.C."/>
            <person name="Balmuth A.L."/>
            <person name="Robert-Seilaniantz A."/>
            <person name="Bailey K."/>
            <person name="Holub E."/>
            <person name="Studholme D.J."/>
            <person name="Maclean D."/>
            <person name="Jones J.D."/>
        </authorList>
    </citation>
    <scope>NUCLEOTIDE SEQUENCE</scope>
</reference>
<organism evidence="1">
    <name type="scientific">Albugo laibachii Nc14</name>
    <dbReference type="NCBI Taxonomy" id="890382"/>
    <lineage>
        <taxon>Eukaryota</taxon>
        <taxon>Sar</taxon>
        <taxon>Stramenopiles</taxon>
        <taxon>Oomycota</taxon>
        <taxon>Peronosporomycetes</taxon>
        <taxon>Albuginales</taxon>
        <taxon>Albuginaceae</taxon>
        <taxon>Albugo</taxon>
    </lineage>
</organism>
<protein>
    <submittedName>
        <fullName evidence="1">Uncharacterized protein AlNc14C40G3412</fullName>
    </submittedName>
</protein>
<dbReference type="AlphaFoldDB" id="F0W9F3"/>